<dbReference type="HOGENOM" id="CLU_2252820_0_0_1"/>
<reference evidence="1 2" key="1">
    <citation type="journal article" date="2007" name="Nature">
        <title>Evolution of genes and genomes on the Drosophila phylogeny.</title>
        <authorList>
            <consortium name="Drosophila 12 Genomes Consortium"/>
            <person name="Clark A.G."/>
            <person name="Eisen M.B."/>
            <person name="Smith D.R."/>
            <person name="Bergman C.M."/>
            <person name="Oliver B."/>
            <person name="Markow T.A."/>
            <person name="Kaufman T.C."/>
            <person name="Kellis M."/>
            <person name="Gelbart W."/>
            <person name="Iyer V.N."/>
            <person name="Pollard D.A."/>
            <person name="Sackton T.B."/>
            <person name="Larracuente A.M."/>
            <person name="Singh N.D."/>
            <person name="Abad J.P."/>
            <person name="Abt D.N."/>
            <person name="Adryan B."/>
            <person name="Aguade M."/>
            <person name="Akashi H."/>
            <person name="Anderson W.W."/>
            <person name="Aquadro C.F."/>
            <person name="Ardell D.H."/>
            <person name="Arguello R."/>
            <person name="Artieri C.G."/>
            <person name="Barbash D.A."/>
            <person name="Barker D."/>
            <person name="Barsanti P."/>
            <person name="Batterham P."/>
            <person name="Batzoglou S."/>
            <person name="Begun D."/>
            <person name="Bhutkar A."/>
            <person name="Blanco E."/>
            <person name="Bosak S.A."/>
            <person name="Bradley R.K."/>
            <person name="Brand A.D."/>
            <person name="Brent M.R."/>
            <person name="Brooks A.N."/>
            <person name="Brown R.H."/>
            <person name="Butlin R.K."/>
            <person name="Caggese C."/>
            <person name="Calvi B.R."/>
            <person name="Bernardo de Carvalho A."/>
            <person name="Caspi A."/>
            <person name="Castrezana S."/>
            <person name="Celniker S.E."/>
            <person name="Chang J.L."/>
            <person name="Chapple C."/>
            <person name="Chatterji S."/>
            <person name="Chinwalla A."/>
            <person name="Civetta A."/>
            <person name="Clifton S.W."/>
            <person name="Comeron J.M."/>
            <person name="Costello J.C."/>
            <person name="Coyne J.A."/>
            <person name="Daub J."/>
            <person name="David R.G."/>
            <person name="Delcher A.L."/>
            <person name="Delehaunty K."/>
            <person name="Do C.B."/>
            <person name="Ebling H."/>
            <person name="Edwards K."/>
            <person name="Eickbush T."/>
            <person name="Evans J.D."/>
            <person name="Filipski A."/>
            <person name="Findeiss S."/>
            <person name="Freyhult E."/>
            <person name="Fulton L."/>
            <person name="Fulton R."/>
            <person name="Garcia A.C."/>
            <person name="Gardiner A."/>
            <person name="Garfield D.A."/>
            <person name="Garvin B.E."/>
            <person name="Gibson G."/>
            <person name="Gilbert D."/>
            <person name="Gnerre S."/>
            <person name="Godfrey J."/>
            <person name="Good R."/>
            <person name="Gotea V."/>
            <person name="Gravely B."/>
            <person name="Greenberg A.J."/>
            <person name="Griffiths-Jones S."/>
            <person name="Gross S."/>
            <person name="Guigo R."/>
            <person name="Gustafson E.A."/>
            <person name="Haerty W."/>
            <person name="Hahn M.W."/>
            <person name="Halligan D.L."/>
            <person name="Halpern A.L."/>
            <person name="Halter G.M."/>
            <person name="Han M.V."/>
            <person name="Heger A."/>
            <person name="Hillier L."/>
            <person name="Hinrichs A.S."/>
            <person name="Holmes I."/>
            <person name="Hoskins R.A."/>
            <person name="Hubisz M.J."/>
            <person name="Hultmark D."/>
            <person name="Huntley M.A."/>
            <person name="Jaffe D.B."/>
            <person name="Jagadeeshan S."/>
            <person name="Jeck W.R."/>
            <person name="Johnson J."/>
            <person name="Jones C.D."/>
            <person name="Jordan W.C."/>
            <person name="Karpen G.H."/>
            <person name="Kataoka E."/>
            <person name="Keightley P.D."/>
            <person name="Kheradpour P."/>
            <person name="Kirkness E.F."/>
            <person name="Koerich L.B."/>
            <person name="Kristiansen K."/>
            <person name="Kudrna D."/>
            <person name="Kulathinal R.J."/>
            <person name="Kumar S."/>
            <person name="Kwok R."/>
            <person name="Lander E."/>
            <person name="Langley C.H."/>
            <person name="Lapoint R."/>
            <person name="Lazzaro B.P."/>
            <person name="Lee S.J."/>
            <person name="Levesque L."/>
            <person name="Li R."/>
            <person name="Lin C.F."/>
            <person name="Lin M.F."/>
            <person name="Lindblad-Toh K."/>
            <person name="Llopart A."/>
            <person name="Long M."/>
            <person name="Low L."/>
            <person name="Lozovsky E."/>
            <person name="Lu J."/>
            <person name="Luo M."/>
            <person name="Machado C.A."/>
            <person name="Makalowski W."/>
            <person name="Marzo M."/>
            <person name="Matsuda M."/>
            <person name="Matzkin L."/>
            <person name="McAllister B."/>
            <person name="McBride C.S."/>
            <person name="McKernan B."/>
            <person name="McKernan K."/>
            <person name="Mendez-Lago M."/>
            <person name="Minx P."/>
            <person name="Mollenhauer M.U."/>
            <person name="Montooth K."/>
            <person name="Mount S.M."/>
            <person name="Mu X."/>
            <person name="Myers E."/>
            <person name="Negre B."/>
            <person name="Newfeld S."/>
            <person name="Nielsen R."/>
            <person name="Noor M.A."/>
            <person name="O'Grady P."/>
            <person name="Pachter L."/>
            <person name="Papaceit M."/>
            <person name="Parisi M.J."/>
            <person name="Parisi M."/>
            <person name="Parts L."/>
            <person name="Pedersen J.S."/>
            <person name="Pesole G."/>
            <person name="Phillippy A.M."/>
            <person name="Ponting C.P."/>
            <person name="Pop M."/>
            <person name="Porcelli D."/>
            <person name="Powell J.R."/>
            <person name="Prohaska S."/>
            <person name="Pruitt K."/>
            <person name="Puig M."/>
            <person name="Quesneville H."/>
            <person name="Ram K.R."/>
            <person name="Rand D."/>
            <person name="Rasmussen M.D."/>
            <person name="Reed L.K."/>
            <person name="Reenan R."/>
            <person name="Reily A."/>
            <person name="Remington K.A."/>
            <person name="Rieger T.T."/>
            <person name="Ritchie M.G."/>
            <person name="Robin C."/>
            <person name="Rogers Y.H."/>
            <person name="Rohde C."/>
            <person name="Rozas J."/>
            <person name="Rubenfield M.J."/>
            <person name="Ruiz A."/>
            <person name="Russo S."/>
            <person name="Salzberg S.L."/>
            <person name="Sanchez-Gracia A."/>
            <person name="Saranga D.J."/>
            <person name="Sato H."/>
            <person name="Schaeffer S.W."/>
            <person name="Schatz M.C."/>
            <person name="Schlenke T."/>
            <person name="Schwartz R."/>
            <person name="Segarra C."/>
            <person name="Singh R.S."/>
            <person name="Sirot L."/>
            <person name="Sirota M."/>
            <person name="Sisneros N.B."/>
            <person name="Smith C.D."/>
            <person name="Smith T.F."/>
            <person name="Spieth J."/>
            <person name="Stage D.E."/>
            <person name="Stark A."/>
            <person name="Stephan W."/>
            <person name="Strausberg R.L."/>
            <person name="Strempel S."/>
            <person name="Sturgill D."/>
            <person name="Sutton G."/>
            <person name="Sutton G.G."/>
            <person name="Tao W."/>
            <person name="Teichmann S."/>
            <person name="Tobari Y.N."/>
            <person name="Tomimura Y."/>
            <person name="Tsolas J.M."/>
            <person name="Valente V.L."/>
            <person name="Venter E."/>
            <person name="Venter J.C."/>
            <person name="Vicario S."/>
            <person name="Vieira F.G."/>
            <person name="Vilella A.J."/>
            <person name="Villasante A."/>
            <person name="Walenz B."/>
            <person name="Wang J."/>
            <person name="Wasserman M."/>
            <person name="Watts T."/>
            <person name="Wilson D."/>
            <person name="Wilson R.K."/>
            <person name="Wing R.A."/>
            <person name="Wolfner M.F."/>
            <person name="Wong A."/>
            <person name="Wong G.K."/>
            <person name="Wu C.I."/>
            <person name="Wu G."/>
            <person name="Yamamoto D."/>
            <person name="Yang H.P."/>
            <person name="Yang S.P."/>
            <person name="Yorke J.A."/>
            <person name="Yoshida K."/>
            <person name="Zdobnov E."/>
            <person name="Zhang P."/>
            <person name="Zhang Y."/>
            <person name="Zimin A.V."/>
            <person name="Baldwin J."/>
            <person name="Abdouelleil A."/>
            <person name="Abdulkadir J."/>
            <person name="Abebe A."/>
            <person name="Abera B."/>
            <person name="Abreu J."/>
            <person name="Acer S.C."/>
            <person name="Aftuck L."/>
            <person name="Alexander A."/>
            <person name="An P."/>
            <person name="Anderson E."/>
            <person name="Anderson S."/>
            <person name="Arachi H."/>
            <person name="Azer M."/>
            <person name="Bachantsang P."/>
            <person name="Barry A."/>
            <person name="Bayul T."/>
            <person name="Berlin A."/>
            <person name="Bessette D."/>
            <person name="Bloom T."/>
            <person name="Blye J."/>
            <person name="Boguslavskiy L."/>
            <person name="Bonnet C."/>
            <person name="Boukhgalter B."/>
            <person name="Bourzgui I."/>
            <person name="Brown A."/>
            <person name="Cahill P."/>
            <person name="Channer S."/>
            <person name="Cheshatsang Y."/>
            <person name="Chuda L."/>
            <person name="Citroen M."/>
            <person name="Collymore A."/>
            <person name="Cooke P."/>
            <person name="Costello M."/>
            <person name="D'Aco K."/>
            <person name="Daza R."/>
            <person name="De Haan G."/>
            <person name="DeGray S."/>
            <person name="DeMaso C."/>
            <person name="Dhargay N."/>
            <person name="Dooley K."/>
            <person name="Dooley E."/>
            <person name="Doricent M."/>
            <person name="Dorje P."/>
            <person name="Dorjee K."/>
            <person name="Dupes A."/>
            <person name="Elong R."/>
            <person name="Falk J."/>
            <person name="Farina A."/>
            <person name="Faro S."/>
            <person name="Ferguson D."/>
            <person name="Fisher S."/>
            <person name="Foley C.D."/>
            <person name="Franke A."/>
            <person name="Friedrich D."/>
            <person name="Gadbois L."/>
            <person name="Gearin G."/>
            <person name="Gearin C.R."/>
            <person name="Giannoukos G."/>
            <person name="Goode T."/>
            <person name="Graham J."/>
            <person name="Grandbois E."/>
            <person name="Grewal S."/>
            <person name="Gyaltsen K."/>
            <person name="Hafez N."/>
            <person name="Hagos B."/>
            <person name="Hall J."/>
            <person name="Henson C."/>
            <person name="Hollinger A."/>
            <person name="Honan T."/>
            <person name="Huard M.D."/>
            <person name="Hughes L."/>
            <person name="Hurhula B."/>
            <person name="Husby M.E."/>
            <person name="Kamat A."/>
            <person name="Kanga B."/>
            <person name="Kashin S."/>
            <person name="Khazanovich D."/>
            <person name="Kisner P."/>
            <person name="Lance K."/>
            <person name="Lara M."/>
            <person name="Lee W."/>
            <person name="Lennon N."/>
            <person name="Letendre F."/>
            <person name="LeVine R."/>
            <person name="Lipovsky A."/>
            <person name="Liu X."/>
            <person name="Liu J."/>
            <person name="Liu S."/>
            <person name="Lokyitsang T."/>
            <person name="Lokyitsang Y."/>
            <person name="Lubonja R."/>
            <person name="Lui A."/>
            <person name="MacDonald P."/>
            <person name="Magnisalis V."/>
            <person name="Maru K."/>
            <person name="Matthews C."/>
            <person name="McCusker W."/>
            <person name="McDonough S."/>
            <person name="Mehta T."/>
            <person name="Meldrim J."/>
            <person name="Meneus L."/>
            <person name="Mihai O."/>
            <person name="Mihalev A."/>
            <person name="Mihova T."/>
            <person name="Mittelman R."/>
            <person name="Mlenga V."/>
            <person name="Montmayeur A."/>
            <person name="Mulrain L."/>
            <person name="Navidi A."/>
            <person name="Naylor J."/>
            <person name="Negash T."/>
            <person name="Nguyen T."/>
            <person name="Nguyen N."/>
            <person name="Nicol R."/>
            <person name="Norbu C."/>
            <person name="Norbu N."/>
            <person name="Novod N."/>
            <person name="O'Neill B."/>
            <person name="Osman S."/>
            <person name="Markiewicz E."/>
            <person name="Oyono O.L."/>
            <person name="Patti C."/>
            <person name="Phunkhang P."/>
            <person name="Pierre F."/>
            <person name="Priest M."/>
            <person name="Raghuraman S."/>
            <person name="Rege F."/>
            <person name="Reyes R."/>
            <person name="Rise C."/>
            <person name="Rogov P."/>
            <person name="Ross K."/>
            <person name="Ryan E."/>
            <person name="Settipalli S."/>
            <person name="Shea T."/>
            <person name="Sherpa N."/>
            <person name="Shi L."/>
            <person name="Shih D."/>
            <person name="Sparrow T."/>
            <person name="Spaulding J."/>
            <person name="Stalker J."/>
            <person name="Stange-Thomann N."/>
            <person name="Stavropoulos S."/>
            <person name="Stone C."/>
            <person name="Strader C."/>
            <person name="Tesfaye S."/>
            <person name="Thomson T."/>
            <person name="Thoulutsang Y."/>
            <person name="Thoulutsang D."/>
            <person name="Topham K."/>
            <person name="Topping I."/>
            <person name="Tsamla T."/>
            <person name="Vassiliev H."/>
            <person name="Vo A."/>
            <person name="Wangchuk T."/>
            <person name="Wangdi T."/>
            <person name="Weiand M."/>
            <person name="Wilkinson J."/>
            <person name="Wilson A."/>
            <person name="Yadav S."/>
            <person name="Young G."/>
            <person name="Yu Q."/>
            <person name="Zembek L."/>
            <person name="Zhong D."/>
            <person name="Zimmer A."/>
            <person name="Zwirko Z."/>
            <person name="Jaffe D.B."/>
            <person name="Alvarez P."/>
            <person name="Brockman W."/>
            <person name="Butler J."/>
            <person name="Chin C."/>
            <person name="Gnerre S."/>
            <person name="Grabherr M."/>
            <person name="Kleber M."/>
            <person name="Mauceli E."/>
            <person name="MacCallum I."/>
        </authorList>
    </citation>
    <scope>NUCLEOTIDE SEQUENCE [LARGE SCALE GENOMIC DNA]</scope>
    <source>
        <strain evidence="2">Rob3c / Tucson 14021-0248.25</strain>
    </source>
</reference>
<proteinExistence type="predicted"/>
<accession>B4IMA4</accession>
<name>B4IMA4_DROSE</name>
<gene>
    <name evidence="1" type="primary">Dsec\GM23217</name>
    <name evidence="1" type="ORF">Dsec_GM23217</name>
</gene>
<dbReference type="AlphaFoldDB" id="B4IMA4"/>
<evidence type="ECO:0000313" key="2">
    <source>
        <dbReference type="Proteomes" id="UP000001292"/>
    </source>
</evidence>
<dbReference type="Proteomes" id="UP000001292">
    <property type="component" value="Unassembled WGS sequence"/>
</dbReference>
<dbReference type="EMBL" id="CH480957">
    <property type="protein sequence ID" value="EDW45292.1"/>
    <property type="molecule type" value="Genomic_DNA"/>
</dbReference>
<protein>
    <submittedName>
        <fullName evidence="1">GM23217</fullName>
    </submittedName>
</protein>
<organism evidence="2">
    <name type="scientific">Drosophila sechellia</name>
    <name type="common">Fruit fly</name>
    <dbReference type="NCBI Taxonomy" id="7238"/>
    <lineage>
        <taxon>Eukaryota</taxon>
        <taxon>Metazoa</taxon>
        <taxon>Ecdysozoa</taxon>
        <taxon>Arthropoda</taxon>
        <taxon>Hexapoda</taxon>
        <taxon>Insecta</taxon>
        <taxon>Pterygota</taxon>
        <taxon>Neoptera</taxon>
        <taxon>Endopterygota</taxon>
        <taxon>Diptera</taxon>
        <taxon>Brachycera</taxon>
        <taxon>Muscomorpha</taxon>
        <taxon>Ephydroidea</taxon>
        <taxon>Drosophilidae</taxon>
        <taxon>Drosophila</taxon>
        <taxon>Sophophora</taxon>
    </lineage>
</organism>
<evidence type="ECO:0000313" key="1">
    <source>
        <dbReference type="EMBL" id="EDW45292.1"/>
    </source>
</evidence>
<keyword evidence="2" id="KW-1185">Reference proteome</keyword>
<sequence>MCLEEFAPALHDLKVDVADRANAAAEKMEIESEMIDEAGRDIDSHQHGCQSLCRPQVEGWYEKVVSSYFINRVRVLESTSGSRVFELTAESHKVLSWVRCSGKH</sequence>